<dbReference type="EMBL" id="REGN01005731">
    <property type="protein sequence ID" value="RNA12260.1"/>
    <property type="molecule type" value="Genomic_DNA"/>
</dbReference>
<evidence type="ECO:0000313" key="3">
    <source>
        <dbReference type="Proteomes" id="UP000276133"/>
    </source>
</evidence>
<keyword evidence="1" id="KW-1133">Transmembrane helix</keyword>
<organism evidence="2 3">
    <name type="scientific">Brachionus plicatilis</name>
    <name type="common">Marine rotifer</name>
    <name type="synonym">Brachionus muelleri</name>
    <dbReference type="NCBI Taxonomy" id="10195"/>
    <lineage>
        <taxon>Eukaryota</taxon>
        <taxon>Metazoa</taxon>
        <taxon>Spiralia</taxon>
        <taxon>Gnathifera</taxon>
        <taxon>Rotifera</taxon>
        <taxon>Eurotatoria</taxon>
        <taxon>Monogononta</taxon>
        <taxon>Pseudotrocha</taxon>
        <taxon>Ploima</taxon>
        <taxon>Brachionidae</taxon>
        <taxon>Brachionus</taxon>
    </lineage>
</organism>
<feature type="non-terminal residue" evidence="2">
    <location>
        <position position="1"/>
    </location>
</feature>
<feature type="transmembrane region" description="Helical" evidence="1">
    <location>
        <begin position="21"/>
        <end position="43"/>
    </location>
</feature>
<protein>
    <submittedName>
        <fullName evidence="2">Uncharacterized protein</fullName>
    </submittedName>
</protein>
<keyword evidence="3" id="KW-1185">Reference proteome</keyword>
<dbReference type="Proteomes" id="UP000276133">
    <property type="component" value="Unassembled WGS sequence"/>
</dbReference>
<name>A0A3M7QLT3_BRAPC</name>
<comment type="caution">
    <text evidence="2">The sequence shown here is derived from an EMBL/GenBank/DDBJ whole genome shotgun (WGS) entry which is preliminary data.</text>
</comment>
<sequence length="60" mass="6748">GPKQKIFVIRDIDITDINPKFLFIPVIHILPILLQSLVVRVGAEKTLLIEAGSREYVGHI</sequence>
<proteinExistence type="predicted"/>
<evidence type="ECO:0000256" key="1">
    <source>
        <dbReference type="SAM" id="Phobius"/>
    </source>
</evidence>
<reference evidence="2 3" key="1">
    <citation type="journal article" date="2018" name="Sci. Rep.">
        <title>Genomic signatures of local adaptation to the degree of environmental predictability in rotifers.</title>
        <authorList>
            <person name="Franch-Gras L."/>
            <person name="Hahn C."/>
            <person name="Garcia-Roger E.M."/>
            <person name="Carmona M.J."/>
            <person name="Serra M."/>
            <person name="Gomez A."/>
        </authorList>
    </citation>
    <scope>NUCLEOTIDE SEQUENCE [LARGE SCALE GENOMIC DNA]</scope>
    <source>
        <strain evidence="2">HYR1</strain>
    </source>
</reference>
<keyword evidence="1" id="KW-0472">Membrane</keyword>
<dbReference type="AlphaFoldDB" id="A0A3M7QLT3"/>
<accession>A0A3M7QLT3</accession>
<evidence type="ECO:0000313" key="2">
    <source>
        <dbReference type="EMBL" id="RNA12260.1"/>
    </source>
</evidence>
<keyword evidence="1" id="KW-0812">Transmembrane</keyword>
<gene>
    <name evidence="2" type="ORF">BpHYR1_018539</name>
</gene>